<organism evidence="9">
    <name type="scientific">Odorrana livida</name>
    <name type="common">Green mountain frog</name>
    <name type="synonym">Polypedates lividus</name>
    <dbReference type="NCBI Taxonomy" id="121160"/>
    <lineage>
        <taxon>Eukaryota</taxon>
        <taxon>Metazoa</taxon>
        <taxon>Chordata</taxon>
        <taxon>Craniata</taxon>
        <taxon>Vertebrata</taxon>
        <taxon>Euteleostomi</taxon>
        <taxon>Amphibia</taxon>
        <taxon>Batrachia</taxon>
        <taxon>Anura</taxon>
        <taxon>Neobatrachia</taxon>
        <taxon>Ranoidea</taxon>
        <taxon>Ranidae</taxon>
        <taxon>Odorrana</taxon>
    </lineage>
</organism>
<keyword evidence="5 7" id="KW-0732">Signal</keyword>
<dbReference type="InterPro" id="IPR004275">
    <property type="entry name" value="Frog_antimicrobial_propeptide"/>
</dbReference>
<evidence type="ECO:0000256" key="3">
    <source>
        <dbReference type="ARBA" id="ARBA00022525"/>
    </source>
</evidence>
<dbReference type="InterPro" id="IPR032749">
    <property type="entry name" value="Nigrocin"/>
</dbReference>
<feature type="signal peptide" evidence="7">
    <location>
        <begin position="1"/>
        <end position="22"/>
    </location>
</feature>
<dbReference type="GO" id="GO:0005576">
    <property type="term" value="C:extracellular region"/>
    <property type="evidence" value="ECO:0007669"/>
    <property type="project" value="UniProtKB-SubCell"/>
</dbReference>
<dbReference type="EMBL" id="AM295098">
    <property type="protein sequence ID" value="CAL25905.1"/>
    <property type="molecule type" value="mRNA"/>
</dbReference>
<feature type="domain" description="Frog antimicrobial peptide propeptide" evidence="8">
    <location>
        <begin position="2"/>
        <end position="44"/>
    </location>
</feature>
<comment type="similarity">
    <text evidence="2">Belongs to the frog skin active peptide (FSAP) family. Brevinin subfamily.</text>
</comment>
<feature type="chain" id="PRO_5002635403" evidence="7">
    <location>
        <begin position="23"/>
        <end position="68"/>
    </location>
</feature>
<comment type="subcellular location">
    <subcellularLocation>
        <location evidence="1">Secreted</location>
    </subcellularLocation>
</comment>
<keyword evidence="3" id="KW-0964">Secreted</keyword>
<dbReference type="GO" id="GO:0050829">
    <property type="term" value="P:defense response to Gram-negative bacterium"/>
    <property type="evidence" value="ECO:0007669"/>
    <property type="project" value="UniProtKB-ARBA"/>
</dbReference>
<evidence type="ECO:0000256" key="7">
    <source>
        <dbReference type="SAM" id="SignalP"/>
    </source>
</evidence>
<proteinExistence type="evidence at transcript level"/>
<evidence type="ECO:0000256" key="5">
    <source>
        <dbReference type="ARBA" id="ARBA00022729"/>
    </source>
</evidence>
<sequence length="68" mass="7614">MFTLKKSLLLLFFLGMVSLALCEQERDANEEERRDELDERDVEAIKRGLLSKVLGVGKKVLCGVSGLC</sequence>
<evidence type="ECO:0000259" key="8">
    <source>
        <dbReference type="Pfam" id="PF03032"/>
    </source>
</evidence>
<evidence type="ECO:0000256" key="4">
    <source>
        <dbReference type="ARBA" id="ARBA00022529"/>
    </source>
</evidence>
<gene>
    <name evidence="9" type="primary">nigrocin-2</name>
</gene>
<keyword evidence="6" id="KW-0044">Antibiotic</keyword>
<evidence type="ECO:0000256" key="6">
    <source>
        <dbReference type="ARBA" id="ARBA00023022"/>
    </source>
</evidence>
<evidence type="ECO:0000313" key="9">
    <source>
        <dbReference type="EMBL" id="CAL25905.1"/>
    </source>
</evidence>
<evidence type="ECO:0000256" key="2">
    <source>
        <dbReference type="ARBA" id="ARBA00008230"/>
    </source>
</evidence>
<accession>A1JUI6</accession>
<dbReference type="Pfam" id="PF03032">
    <property type="entry name" value="FSAP_sig_propep"/>
    <property type="match status" value="1"/>
</dbReference>
<dbReference type="GO" id="GO:0050830">
    <property type="term" value="P:defense response to Gram-positive bacterium"/>
    <property type="evidence" value="ECO:0007669"/>
    <property type="project" value="UniProtKB-ARBA"/>
</dbReference>
<reference evidence="9" key="1">
    <citation type="journal article" date="2010" name="FEBS J.">
        <title>Nigrocin-2 peptides from Chinese Odorrana frogs--integration of UPLC/MS/MS with molecular cloning in amphibian skin peptidome analysis.</title>
        <authorList>
            <person name="Wang L."/>
            <person name="Evaristo G."/>
            <person name="Zhou M."/>
            <person name="Pinkse M."/>
            <person name="Wang M."/>
            <person name="Xu Y."/>
            <person name="Jiang X."/>
            <person name="Chen T."/>
            <person name="Rao P."/>
            <person name="Verhaert P."/>
            <person name="Shaw C."/>
        </authorList>
    </citation>
    <scope>NUCLEOTIDE SEQUENCE</scope>
    <source>
        <tissue evidence="9">Skin</tissue>
    </source>
</reference>
<dbReference type="Pfam" id="PF16047">
    <property type="entry name" value="Antimicrobial22"/>
    <property type="match status" value="1"/>
</dbReference>
<dbReference type="AlphaFoldDB" id="A1JUI6"/>
<name>A1JUI6_ODOLI</name>
<evidence type="ECO:0000256" key="1">
    <source>
        <dbReference type="ARBA" id="ARBA00004613"/>
    </source>
</evidence>
<protein>
    <submittedName>
        <fullName evidence="9">Nigrocin-2 protein</fullName>
    </submittedName>
</protein>
<keyword evidence="4" id="KW-0929">Antimicrobial</keyword>